<comment type="caution">
    <text evidence="2">The sequence shown here is derived from an EMBL/GenBank/DDBJ whole genome shotgun (WGS) entry which is preliminary data.</text>
</comment>
<name>A0A0F9HFJ7_9ZZZZ</name>
<accession>A0A0F9HFJ7</accession>
<dbReference type="InterPro" id="IPR009061">
    <property type="entry name" value="DNA-bd_dom_put_sf"/>
</dbReference>
<reference evidence="2" key="1">
    <citation type="journal article" date="2015" name="Nature">
        <title>Complex archaea that bridge the gap between prokaryotes and eukaryotes.</title>
        <authorList>
            <person name="Spang A."/>
            <person name="Saw J.H."/>
            <person name="Jorgensen S.L."/>
            <person name="Zaremba-Niedzwiedzka K."/>
            <person name="Martijn J."/>
            <person name="Lind A.E."/>
            <person name="van Eijk R."/>
            <person name="Schleper C."/>
            <person name="Guy L."/>
            <person name="Ettema T.J."/>
        </authorList>
    </citation>
    <scope>NUCLEOTIDE SEQUENCE</scope>
</reference>
<dbReference type="SUPFAM" id="SSF46955">
    <property type="entry name" value="Putative DNA-binding domain"/>
    <property type="match status" value="1"/>
</dbReference>
<proteinExistence type="predicted"/>
<protein>
    <recommendedName>
        <fullName evidence="1">Helix-turn-helix domain-containing protein</fullName>
    </recommendedName>
</protein>
<organism evidence="2">
    <name type="scientific">marine sediment metagenome</name>
    <dbReference type="NCBI Taxonomy" id="412755"/>
    <lineage>
        <taxon>unclassified sequences</taxon>
        <taxon>metagenomes</taxon>
        <taxon>ecological metagenomes</taxon>
    </lineage>
</organism>
<dbReference type="InterPro" id="IPR041657">
    <property type="entry name" value="HTH_17"/>
</dbReference>
<feature type="domain" description="Helix-turn-helix" evidence="1">
    <location>
        <begin position="25"/>
        <end position="59"/>
    </location>
</feature>
<dbReference type="AlphaFoldDB" id="A0A0F9HFJ7"/>
<sequence>MVRPGKQLRMDEIREGLKAFAPIVSPKQLAEIVGVGRSTIYDWIAKGRLDGTFRRRGKHQLIWLSRAIDLLFNGSDWRGDEGEK</sequence>
<dbReference type="Pfam" id="PF12728">
    <property type="entry name" value="HTH_17"/>
    <property type="match status" value="1"/>
</dbReference>
<evidence type="ECO:0000313" key="2">
    <source>
        <dbReference type="EMBL" id="KKM01932.1"/>
    </source>
</evidence>
<dbReference type="EMBL" id="LAZR01017063">
    <property type="protein sequence ID" value="KKM01932.1"/>
    <property type="molecule type" value="Genomic_DNA"/>
</dbReference>
<evidence type="ECO:0000259" key="1">
    <source>
        <dbReference type="Pfam" id="PF12728"/>
    </source>
</evidence>
<gene>
    <name evidence="2" type="ORF">LCGC14_1789510</name>
</gene>